<reference evidence="2" key="1">
    <citation type="submission" date="2024-07" db="EMBL/GenBank/DDBJ databases">
        <title>Identification and characteristics of an arsenic-resistant bacterial isolate, which belongs to a novel species.</title>
        <authorList>
            <person name="Juszczyk A."/>
            <person name="Kowalczyk A."/>
            <person name="Was K."/>
            <person name="Kosowicz W."/>
            <person name="Budzyn A."/>
            <person name="Latowski D."/>
        </authorList>
    </citation>
    <scope>NUCLEOTIDE SEQUENCE</scope>
    <source>
        <strain evidence="2">As8PL</strain>
    </source>
</reference>
<gene>
    <name evidence="2" type="ORF">AB3N04_07300</name>
</gene>
<feature type="transmembrane region" description="Helical" evidence="1">
    <location>
        <begin position="47"/>
        <end position="65"/>
    </location>
</feature>
<accession>A0AB39BXP9</accession>
<evidence type="ECO:0000256" key="1">
    <source>
        <dbReference type="SAM" id="Phobius"/>
    </source>
</evidence>
<dbReference type="RefSeq" id="WP_368505447.1">
    <property type="nucleotide sequence ID" value="NZ_CP162551.1"/>
</dbReference>
<organism evidence="2">
    <name type="scientific">Alkalihalophilus sp. As8PL</name>
    <dbReference type="NCBI Taxonomy" id="3237103"/>
    <lineage>
        <taxon>Bacteria</taxon>
        <taxon>Bacillati</taxon>
        <taxon>Bacillota</taxon>
        <taxon>Bacilli</taxon>
        <taxon>Bacillales</taxon>
        <taxon>Bacillaceae</taxon>
        <taxon>Alkalihalophilus</taxon>
    </lineage>
</organism>
<keyword evidence="1" id="KW-1133">Transmembrane helix</keyword>
<sequence length="130" mass="14163">MNVLYLLAGLAAVTTAILHGRWGEKTIIRELKQASITDLAKAGFTVAWHQITAMLTVSGIAIIVLSFIPSMVAFATAGILIVVLYLGNILVFLMVCKRKFPDVIRSTYYPVFNSVAMIVLIILGIIVKNV</sequence>
<keyword evidence="1" id="KW-0472">Membrane</keyword>
<proteinExistence type="predicted"/>
<name>A0AB39BXP9_9BACI</name>
<keyword evidence="1" id="KW-0812">Transmembrane</keyword>
<protein>
    <submittedName>
        <fullName evidence="2">Uncharacterized protein</fullName>
    </submittedName>
</protein>
<feature type="transmembrane region" description="Helical" evidence="1">
    <location>
        <begin position="107"/>
        <end position="127"/>
    </location>
</feature>
<evidence type="ECO:0000313" key="2">
    <source>
        <dbReference type="EMBL" id="XDI38120.1"/>
    </source>
</evidence>
<dbReference type="AlphaFoldDB" id="A0AB39BXP9"/>
<dbReference type="EMBL" id="CP162551">
    <property type="protein sequence ID" value="XDI38120.1"/>
    <property type="molecule type" value="Genomic_DNA"/>
</dbReference>
<feature type="transmembrane region" description="Helical" evidence="1">
    <location>
        <begin position="72"/>
        <end position="95"/>
    </location>
</feature>